<dbReference type="InterPro" id="IPR029055">
    <property type="entry name" value="Ntn_hydrolases_N"/>
</dbReference>
<dbReference type="EMBL" id="JBHPEI010000101">
    <property type="protein sequence ID" value="MFC1800263.1"/>
    <property type="molecule type" value="Genomic_DNA"/>
</dbReference>
<evidence type="ECO:0000259" key="3">
    <source>
        <dbReference type="Pfam" id="PF02275"/>
    </source>
</evidence>
<feature type="non-terminal residue" evidence="4">
    <location>
        <position position="366"/>
    </location>
</feature>
<dbReference type="Proteomes" id="UP001594288">
    <property type="component" value="Unassembled WGS sequence"/>
</dbReference>
<comment type="similarity">
    <text evidence="1">Belongs to the peptidase C59 family.</text>
</comment>
<dbReference type="PANTHER" id="PTHR35527">
    <property type="entry name" value="CHOLOYLGLYCINE HYDROLASE"/>
    <property type="match status" value="1"/>
</dbReference>
<dbReference type="InterPro" id="IPR029132">
    <property type="entry name" value="CBAH/NAAA_C"/>
</dbReference>
<dbReference type="GO" id="GO:0016787">
    <property type="term" value="F:hydrolase activity"/>
    <property type="evidence" value="ECO:0007669"/>
    <property type="project" value="UniProtKB-KW"/>
</dbReference>
<dbReference type="PANTHER" id="PTHR35527:SF2">
    <property type="entry name" value="HYDROLASE"/>
    <property type="match status" value="1"/>
</dbReference>
<evidence type="ECO:0000256" key="2">
    <source>
        <dbReference type="ARBA" id="ARBA00022801"/>
    </source>
</evidence>
<comment type="caution">
    <text evidence="4">The sequence shown here is derived from an EMBL/GenBank/DDBJ whole genome shotgun (WGS) entry which is preliminary data.</text>
</comment>
<dbReference type="SUPFAM" id="SSF56235">
    <property type="entry name" value="N-terminal nucleophile aminohydrolases (Ntn hydrolases)"/>
    <property type="match status" value="1"/>
</dbReference>
<dbReference type="Pfam" id="PF02275">
    <property type="entry name" value="CBAH"/>
    <property type="match status" value="1"/>
</dbReference>
<reference evidence="4 5" key="1">
    <citation type="submission" date="2024-09" db="EMBL/GenBank/DDBJ databases">
        <authorList>
            <person name="D'Angelo T."/>
        </authorList>
    </citation>
    <scope>NUCLEOTIDE SEQUENCE [LARGE SCALE GENOMIC DNA]</scope>
    <source>
        <strain evidence="4">SAG AM-311-F02</strain>
    </source>
</reference>
<evidence type="ECO:0000313" key="4">
    <source>
        <dbReference type="EMBL" id="MFC1800263.1"/>
    </source>
</evidence>
<name>A0ABV6YQE1_UNCEI</name>
<proteinExistence type="inferred from homology"/>
<gene>
    <name evidence="4" type="ORF">ACFL2Z_05095</name>
</gene>
<evidence type="ECO:0000256" key="1">
    <source>
        <dbReference type="ARBA" id="ARBA00006625"/>
    </source>
</evidence>
<evidence type="ECO:0000313" key="5">
    <source>
        <dbReference type="Proteomes" id="UP001594288"/>
    </source>
</evidence>
<feature type="domain" description="Choloylglycine hydrolase/NAAA C-terminal" evidence="3">
    <location>
        <begin position="17"/>
        <end position="293"/>
    </location>
</feature>
<organism evidence="4 5">
    <name type="scientific">Eiseniibacteriota bacterium</name>
    <dbReference type="NCBI Taxonomy" id="2212470"/>
    <lineage>
        <taxon>Bacteria</taxon>
        <taxon>Candidatus Eiseniibacteriota</taxon>
    </lineage>
</organism>
<accession>A0ABV6YQE1</accession>
<protein>
    <submittedName>
        <fullName evidence="4">Linear amide C-N hydrolase</fullName>
    </submittedName>
</protein>
<dbReference type="InterPro" id="IPR052193">
    <property type="entry name" value="Peptidase_C59"/>
</dbReference>
<keyword evidence="5" id="KW-1185">Reference proteome</keyword>
<dbReference type="Gene3D" id="3.60.60.10">
    <property type="entry name" value="Penicillin V Acylase, Chain A"/>
    <property type="match status" value="1"/>
</dbReference>
<keyword evidence="2 4" id="KW-0378">Hydrolase</keyword>
<sequence length="366" mass="40706">MAFVWLSLLNPVRIEACSTFVLKDGEELVFGKNFDWFTGLGMVVVNKRGVEKIAAYTPEQNPARWVSRHGSITFNQVGREYPFGGMNEAGLVVEQMWLEATEYPEPDSRPVVGELQWIQYQLDNFESVAEVIASDSLLRIRPGGATLHYLVCDREGNSATVEFIDGKMIAHTGEGLPASVLTNSTYAECSAYLEHHMGFGGSEPIPGSPASEDRFVRAAGMIESYLPYGSRDRQKDPVEYAFKILDSVAQGDATRWSIVYDIPGGWIHFRTRSSPHVKAVGLDHFDFECGSPVKILDINSALADSVSEYFEDYTRAANRSLVEDTFERFTEAGFFGQMPSDATIERMAGYPETLPCASPEERQTTD</sequence>